<dbReference type="PROSITE" id="PS50895">
    <property type="entry name" value="SURF1"/>
    <property type="match status" value="1"/>
</dbReference>
<dbReference type="Proteomes" id="UP000510821">
    <property type="component" value="Chromosome"/>
</dbReference>
<protein>
    <submittedName>
        <fullName evidence="2">Uncharacterized protein</fullName>
    </submittedName>
</protein>
<gene>
    <name evidence="2" type="ORF">Sv326_0336</name>
</gene>
<keyword evidence="1" id="KW-1133">Transmembrane helix</keyword>
<keyword evidence="1" id="KW-0472">Membrane</keyword>
<keyword evidence="1" id="KW-0812">Transmembrane</keyword>
<proteinExistence type="predicted"/>
<name>A0A7D5XCD9_FERL1</name>
<accession>A0A7D5XCD9</accession>
<dbReference type="GO" id="GO:0016020">
    <property type="term" value="C:membrane"/>
    <property type="evidence" value="ECO:0007669"/>
    <property type="project" value="InterPro"/>
</dbReference>
<sequence length="188" mass="20744">MIMLLSLLSLPVYGSDNSSPKAVIVRVNIKNNIFTVLERNIVYGYPPEHFVQWQDFKIKLLSENGVIEEYGVIDPRIRFYETLPGGNPEGFGARMVDEANLTLIFPFNSNLTEVSVNNYTSGAELVKADLKNMIAGFCSQNKNDSDCTGVAVEPRGTPAAPPDFAPLTGLLVIIALVALGLWQLKRRK</sequence>
<organism evidence="2 3">
    <name type="scientific">Fermentimicrarchaeum limneticum</name>
    <dbReference type="NCBI Taxonomy" id="2795018"/>
    <lineage>
        <taxon>Archaea</taxon>
        <taxon>Candidatus Micrarchaeota</taxon>
        <taxon>Candidatus Fermentimicrarchaeales</taxon>
        <taxon>Candidatus Fermentimicrarchaeaceae</taxon>
        <taxon>Candidatus Fermentimicrarchaeum</taxon>
    </lineage>
</organism>
<dbReference type="EMBL" id="CP058998">
    <property type="protein sequence ID" value="QLJ52511.1"/>
    <property type="molecule type" value="Genomic_DNA"/>
</dbReference>
<evidence type="ECO:0000313" key="3">
    <source>
        <dbReference type="Proteomes" id="UP000510821"/>
    </source>
</evidence>
<dbReference type="KEGG" id="flt:Sv326_0336"/>
<evidence type="ECO:0000313" key="2">
    <source>
        <dbReference type="EMBL" id="QLJ52511.1"/>
    </source>
</evidence>
<evidence type="ECO:0000256" key="1">
    <source>
        <dbReference type="SAM" id="Phobius"/>
    </source>
</evidence>
<dbReference type="InterPro" id="IPR002994">
    <property type="entry name" value="Surf1/Shy1"/>
</dbReference>
<feature type="transmembrane region" description="Helical" evidence="1">
    <location>
        <begin position="164"/>
        <end position="184"/>
    </location>
</feature>
<reference evidence="3" key="1">
    <citation type="submission" date="2020-07" db="EMBL/GenBank/DDBJ databases">
        <title>Metabolic diversity and evolutionary history of the archaeal phylum ###Micrarchaeota### uncovered from a freshwater lake metagenome.</title>
        <authorList>
            <person name="Kadnikov V.V."/>
            <person name="Savvichev A.S."/>
            <person name="Mardanov A.V."/>
            <person name="Beletsky A.V."/>
            <person name="Chupakov A.V."/>
            <person name="Kokryatskaya N.M."/>
            <person name="Pimenov N.V."/>
            <person name="Ravin N.V."/>
        </authorList>
    </citation>
    <scope>NUCLEOTIDE SEQUENCE [LARGE SCALE GENOMIC DNA]</scope>
</reference>
<dbReference type="AlphaFoldDB" id="A0A7D5XCD9"/>